<dbReference type="HAMAP" id="MF_00027">
    <property type="entry name" value="CobB_CbiA"/>
    <property type="match status" value="1"/>
</dbReference>
<keyword evidence="6 8" id="KW-0460">Magnesium</keyword>
<accession>A0ABZ2L4Z1</accession>
<gene>
    <name evidence="8" type="primary">cbiA</name>
    <name evidence="11" type="ORF">LVJ94_52015</name>
</gene>
<comment type="miscellaneous">
    <text evidence="8">The a and c carboxylates of cobyrinate are activated for nucleophilic attack via formation of a phosphorylated intermediate by ATP. CbiA catalyzes first the amidation of the c-carboxylate, and then that of the a-carboxylate.</text>
</comment>
<dbReference type="SUPFAM" id="SSF52540">
    <property type="entry name" value="P-loop containing nucleoside triphosphate hydrolases"/>
    <property type="match status" value="1"/>
</dbReference>
<keyword evidence="2 8" id="KW-0169">Cobalamin biosynthesis</keyword>
<comment type="similarity">
    <text evidence="8">Belongs to the CobB/CbiA family.</text>
</comment>
<keyword evidence="4 8" id="KW-0547">Nucleotide-binding</keyword>
<feature type="active site" description="Nucleophile" evidence="8">
    <location>
        <position position="336"/>
    </location>
</feature>
<name>A0ABZ2L4Z1_9BACT</name>
<dbReference type="Gene3D" id="3.40.50.880">
    <property type="match status" value="1"/>
</dbReference>
<comment type="function">
    <text evidence="8">Catalyzes the ATP-dependent amidation of the two carboxylate groups at positions a and c of cobyrinate, using either L-glutamine or ammonia as the nitrogen source.</text>
</comment>
<dbReference type="Gene3D" id="3.40.50.300">
    <property type="entry name" value="P-loop containing nucleotide triphosphate hydrolases"/>
    <property type="match status" value="2"/>
</dbReference>
<evidence type="ECO:0000256" key="1">
    <source>
        <dbReference type="ARBA" id="ARBA00001946"/>
    </source>
</evidence>
<dbReference type="InterPro" id="IPR004484">
    <property type="entry name" value="CbiA/CobB_synth"/>
</dbReference>
<comment type="catalytic activity">
    <reaction evidence="8">
        <text>cob(II)yrinate + 2 L-glutamine + 2 ATP + 2 H2O = cob(II)yrinate a,c diamide + 2 L-glutamate + 2 ADP + 2 phosphate + 2 H(+)</text>
        <dbReference type="Rhea" id="RHEA:26289"/>
        <dbReference type="ChEBI" id="CHEBI:15377"/>
        <dbReference type="ChEBI" id="CHEBI:15378"/>
        <dbReference type="ChEBI" id="CHEBI:29985"/>
        <dbReference type="ChEBI" id="CHEBI:30616"/>
        <dbReference type="ChEBI" id="CHEBI:43474"/>
        <dbReference type="ChEBI" id="CHEBI:58359"/>
        <dbReference type="ChEBI" id="CHEBI:58537"/>
        <dbReference type="ChEBI" id="CHEBI:58894"/>
        <dbReference type="ChEBI" id="CHEBI:456216"/>
        <dbReference type="EC" id="6.3.5.11"/>
    </reaction>
</comment>
<evidence type="ECO:0000256" key="5">
    <source>
        <dbReference type="ARBA" id="ARBA00022840"/>
    </source>
</evidence>
<dbReference type="NCBIfam" id="TIGR00379">
    <property type="entry name" value="cobB"/>
    <property type="match status" value="1"/>
</dbReference>
<evidence type="ECO:0000256" key="2">
    <source>
        <dbReference type="ARBA" id="ARBA00022573"/>
    </source>
</evidence>
<evidence type="ECO:0000256" key="6">
    <source>
        <dbReference type="ARBA" id="ARBA00022842"/>
    </source>
</evidence>
<keyword evidence="7 8" id="KW-0315">Glutamine amidotransferase</keyword>
<dbReference type="InterPro" id="IPR011698">
    <property type="entry name" value="GATase_3"/>
</dbReference>
<comment type="pathway">
    <text evidence="8">Cofactor biosynthesis; adenosylcobalamin biosynthesis; cob(II)yrinate a,c-diamide from sirohydrochlorin (anaerobic route): step 10/10.</text>
</comment>
<comment type="cofactor">
    <cofactor evidence="1 8">
        <name>Mg(2+)</name>
        <dbReference type="ChEBI" id="CHEBI:18420"/>
    </cofactor>
</comment>
<proteinExistence type="inferred from homology"/>
<dbReference type="InterPro" id="IPR027417">
    <property type="entry name" value="P-loop_NTPase"/>
</dbReference>
<dbReference type="SUPFAM" id="SSF52317">
    <property type="entry name" value="Class I glutamine amidotransferase-like"/>
    <property type="match status" value="1"/>
</dbReference>
<evidence type="ECO:0000256" key="4">
    <source>
        <dbReference type="ARBA" id="ARBA00022741"/>
    </source>
</evidence>
<dbReference type="NCBIfam" id="NF002204">
    <property type="entry name" value="PRK01077.1"/>
    <property type="match status" value="1"/>
</dbReference>
<dbReference type="InterPro" id="IPR029062">
    <property type="entry name" value="Class_I_gatase-like"/>
</dbReference>
<feature type="site" description="Increases nucleophilicity of active site Cys" evidence="8">
    <location>
        <position position="441"/>
    </location>
</feature>
<evidence type="ECO:0000259" key="9">
    <source>
        <dbReference type="Pfam" id="PF01656"/>
    </source>
</evidence>
<evidence type="ECO:0000259" key="10">
    <source>
        <dbReference type="Pfam" id="PF07685"/>
    </source>
</evidence>
<dbReference type="EC" id="6.3.5.11" evidence="8"/>
<evidence type="ECO:0000256" key="8">
    <source>
        <dbReference type="HAMAP-Rule" id="MF_00027"/>
    </source>
</evidence>
<evidence type="ECO:0000313" key="11">
    <source>
        <dbReference type="EMBL" id="WXB05410.1"/>
    </source>
</evidence>
<dbReference type="PANTHER" id="PTHR43873:SF1">
    <property type="entry name" value="COBYRINATE A,C-DIAMIDE SYNTHASE"/>
    <property type="match status" value="1"/>
</dbReference>
<dbReference type="PANTHER" id="PTHR43873">
    <property type="entry name" value="COBYRINATE A,C-DIAMIDE SYNTHASE"/>
    <property type="match status" value="1"/>
</dbReference>
<keyword evidence="3 8" id="KW-0436">Ligase</keyword>
<sequence length="467" mass="49527">MSDLAFPRLVIAGTSSGVGKTTVTVALARALRARGLRVALFKCGPDYLDPTYHARAIDAPSQNLDGWMMGHDAVRATFAHAARDADISLIEGVMGLYDGASPTGEEGSTAEIAKWLDAPVVLVVDAGGMARSIAALVGGYASFDPKLHVAAAVANRVGSRGHLDLLRRALRTPPILGGFPRDPEHAFAERHLGLRTADDSSLPSSLLDHWAEQASEWFSLDALLALATSAPSLTIESEIRGGGAARVGASAGPRIAIARDAAFHFYYADNLRRLESLGAELVPFSPVSETALPDADGVYLGGGYPEVHAAALSANAAMRGAIAAFAQAGGPIYAECGGLMYLTQAIVTTDGHRHPMVGLVPTEARMCGKLQALGYVEVETQTKTILGGAGSRFRGHQFRYSELDPEPPPSIERVYSLRRRRGDETTREGFRIGNVVASYVHAHWASNPRIAASFVESCASHRKARTP</sequence>
<evidence type="ECO:0000256" key="7">
    <source>
        <dbReference type="ARBA" id="ARBA00022962"/>
    </source>
</evidence>
<keyword evidence="12" id="KW-1185">Reference proteome</keyword>
<keyword evidence="5 8" id="KW-0067">ATP-binding</keyword>
<evidence type="ECO:0000256" key="3">
    <source>
        <dbReference type="ARBA" id="ARBA00022598"/>
    </source>
</evidence>
<dbReference type="PROSITE" id="PS51274">
    <property type="entry name" value="GATASE_COBBQ"/>
    <property type="match status" value="1"/>
</dbReference>
<dbReference type="Pfam" id="PF07685">
    <property type="entry name" value="GATase_3"/>
    <property type="match status" value="1"/>
</dbReference>
<dbReference type="Proteomes" id="UP001374803">
    <property type="component" value="Chromosome"/>
</dbReference>
<comment type="domain">
    <text evidence="8">Comprises of two domains. The C-terminal domain contains the binding site for glutamine and catalyzes the hydrolysis of this substrate to glutamate and ammonia. The N-terminal domain is anticipated to bind ATP and cobyrinate and catalyzes the ultimate synthesis of the diamide product. The ammonia produced via the glutaminase domain is probably translocated to the adjacent domain via a molecular tunnel, where it reacts with an activated intermediate.</text>
</comment>
<feature type="domain" description="CobB/CobQ-like glutamine amidotransferase" evidence="10">
    <location>
        <begin position="254"/>
        <end position="447"/>
    </location>
</feature>
<dbReference type="CDD" id="cd03130">
    <property type="entry name" value="GATase1_CobB"/>
    <property type="match status" value="1"/>
</dbReference>
<dbReference type="EMBL" id="CP089983">
    <property type="protein sequence ID" value="WXB05410.1"/>
    <property type="molecule type" value="Genomic_DNA"/>
</dbReference>
<feature type="domain" description="CobQ/CobB/MinD/ParA nucleotide binding" evidence="9">
    <location>
        <begin position="9"/>
        <end position="186"/>
    </location>
</feature>
<dbReference type="CDD" id="cd05388">
    <property type="entry name" value="CobB_N"/>
    <property type="match status" value="1"/>
</dbReference>
<dbReference type="InterPro" id="IPR002586">
    <property type="entry name" value="CobQ/CobB/MinD/ParA_Nub-bd_dom"/>
</dbReference>
<dbReference type="RefSeq" id="WP_394835056.1">
    <property type="nucleotide sequence ID" value="NZ_CP089929.1"/>
</dbReference>
<reference evidence="11" key="1">
    <citation type="submission" date="2021-12" db="EMBL/GenBank/DDBJ databases">
        <title>Discovery of the Pendulisporaceae a myxobacterial family with distinct sporulation behavior and unique specialized metabolism.</title>
        <authorList>
            <person name="Garcia R."/>
            <person name="Popoff A."/>
            <person name="Bader C.D."/>
            <person name="Loehr J."/>
            <person name="Walesch S."/>
            <person name="Walt C."/>
            <person name="Boldt J."/>
            <person name="Bunk B."/>
            <person name="Haeckl F.J.F.P.J."/>
            <person name="Gunesch A.P."/>
            <person name="Birkelbach J."/>
            <person name="Nuebel U."/>
            <person name="Pietschmann T."/>
            <person name="Bach T."/>
            <person name="Mueller R."/>
        </authorList>
    </citation>
    <scope>NUCLEOTIDE SEQUENCE</scope>
    <source>
        <strain evidence="11">MSr11367</strain>
    </source>
</reference>
<evidence type="ECO:0000313" key="12">
    <source>
        <dbReference type="Proteomes" id="UP001374803"/>
    </source>
</evidence>
<protein>
    <recommendedName>
        <fullName evidence="8">Cobyrinate a,c-diamide synthase</fullName>
        <ecNumber evidence="8">6.3.5.11</ecNumber>
    </recommendedName>
    <alternativeName>
        <fullName evidence="8">Cobyrinic acid a,c-diamide synthetase</fullName>
    </alternativeName>
</protein>
<organism evidence="11 12">
    <name type="scientific">Pendulispora rubella</name>
    <dbReference type="NCBI Taxonomy" id="2741070"/>
    <lineage>
        <taxon>Bacteria</taxon>
        <taxon>Pseudomonadati</taxon>
        <taxon>Myxococcota</taxon>
        <taxon>Myxococcia</taxon>
        <taxon>Myxococcales</taxon>
        <taxon>Sorangiineae</taxon>
        <taxon>Pendulisporaceae</taxon>
        <taxon>Pendulispora</taxon>
    </lineage>
</organism>
<dbReference type="Pfam" id="PF01656">
    <property type="entry name" value="CbiA"/>
    <property type="match status" value="1"/>
</dbReference>